<evidence type="ECO:0000313" key="3">
    <source>
        <dbReference type="Proteomes" id="UP000194933"/>
    </source>
</evidence>
<dbReference type="Proteomes" id="UP000194933">
    <property type="component" value="Unassembled WGS sequence"/>
</dbReference>
<gene>
    <name evidence="2" type="ORF">A5844_001467</name>
</gene>
<feature type="compositionally biased region" description="Low complexity" evidence="1">
    <location>
        <begin position="630"/>
        <end position="647"/>
    </location>
</feature>
<feature type="compositionally biased region" description="Polar residues" evidence="1">
    <location>
        <begin position="608"/>
        <end position="629"/>
    </location>
</feature>
<dbReference type="NCBIfam" id="NF033898">
    <property type="entry name" value="QWxxN_dom"/>
    <property type="match status" value="1"/>
</dbReference>
<feature type="region of interest" description="Disordered" evidence="1">
    <location>
        <begin position="608"/>
        <end position="648"/>
    </location>
</feature>
<organism evidence="2 3">
    <name type="scientific">Candidatus Enterococcus wittei</name>
    <dbReference type="NCBI Taxonomy" id="1987383"/>
    <lineage>
        <taxon>Bacteria</taxon>
        <taxon>Bacillati</taxon>
        <taxon>Bacillota</taxon>
        <taxon>Bacilli</taxon>
        <taxon>Lactobacillales</taxon>
        <taxon>Enterococcaceae</taxon>
        <taxon>Enterococcus</taxon>
    </lineage>
</organism>
<feature type="compositionally biased region" description="Basic residues" evidence="1">
    <location>
        <begin position="1"/>
        <end position="12"/>
    </location>
</feature>
<comment type="caution">
    <text evidence="2">The sequence shown here is derived from an EMBL/GenBank/DDBJ whole genome shotgun (WGS) entry which is preliminary data.</text>
</comment>
<proteinExistence type="predicted"/>
<feature type="region of interest" description="Disordered" evidence="1">
    <location>
        <begin position="371"/>
        <end position="416"/>
    </location>
</feature>
<feature type="compositionally biased region" description="Polar residues" evidence="1">
    <location>
        <begin position="371"/>
        <end position="382"/>
    </location>
</feature>
<evidence type="ECO:0000313" key="2">
    <source>
        <dbReference type="EMBL" id="OTP11332.1"/>
    </source>
</evidence>
<protein>
    <submittedName>
        <fullName evidence="2">Uncharacterized protein</fullName>
    </submittedName>
</protein>
<feature type="region of interest" description="Disordered" evidence="1">
    <location>
        <begin position="1"/>
        <end position="38"/>
    </location>
</feature>
<sequence length="699" mass="79522">MPLKSKMSKKGRIPQASSRETIGKANNKHNDKNHSGNDQAQLNYIANNIGQTLTPDGLLTFDGVLFLSNIFYNVRFVDPPEQQTVIKKNSPAFEANTRIDVRREGNQTRIYSFVSTSIINRERIQLPLFLNRTYTWPHSSSSVALPFVYASSLFDNQTFYHQTSTTTQSAIDIAKRAHELSLSVHQKIHNLYQLMNCITMRRTDQVNTLIFTGESVEQTSFQTICQDAVGQAGTQNNQGRKKESGLSSPHDMTHTPVQGPPQFSAEKAAQRLSKTFKASFENKYNATIDSSNHVHNQETETFWSDLTKLFYQFFYQHENSSSTQEQNGASSSLLSYFADWLLNVFSVNYGEQIPNHPQSEKKMQLPMTTHTIDNSLPTQTSRKVSKKKKQKNNSQELASEMVPESAPKATPASPPKEESILPQIWHLLEDFYGRVDGFLQRFNFDMFSHLGAEAAVLPATVSDELFLHSSKELSTETVEKIKQIMKAYLDHKPFNATNTVPFPSFWYDHETFELRSKLQVVNQKVKDYLCGQGVPCDGLSGVELLEAVEKWEEKDGLETKMSRRRRLASVIRKASGLQNIDLKYTKATYILFQWRNNNIFQDYTFEGQQQPTSKESQQTTLEESVTTKATTVNTQPSATTSTTPLPSEINAPKLEYSEVLSREIQEQLEKSFKPIFMGIRLLNYCVKRSRLIWPPSGMI</sequence>
<accession>A0A242K1I9</accession>
<dbReference type="RefSeq" id="WP_086284562.1">
    <property type="nucleotide sequence ID" value="NZ_NGMO01000002.1"/>
</dbReference>
<evidence type="ECO:0000256" key="1">
    <source>
        <dbReference type="SAM" id="MobiDB-lite"/>
    </source>
</evidence>
<feature type="region of interest" description="Disordered" evidence="1">
    <location>
        <begin position="232"/>
        <end position="262"/>
    </location>
</feature>
<keyword evidence="3" id="KW-1185">Reference proteome</keyword>
<dbReference type="EMBL" id="NGMO01000002">
    <property type="protein sequence ID" value="OTP11332.1"/>
    <property type="molecule type" value="Genomic_DNA"/>
</dbReference>
<dbReference type="STRING" id="1987383.A5844_001467"/>
<name>A0A242K1I9_9ENTE</name>
<reference evidence="2 3" key="1">
    <citation type="submission" date="2017-05" db="EMBL/GenBank/DDBJ databases">
        <title>The Genome Sequence of Enterococcus sp. 10A9_DIV0425.</title>
        <authorList>
            <consortium name="The Broad Institute Genomics Platform"/>
            <consortium name="The Broad Institute Genomic Center for Infectious Diseases"/>
            <person name="Earl A."/>
            <person name="Manson A."/>
            <person name="Schwartman J."/>
            <person name="Gilmore M."/>
            <person name="Abouelleil A."/>
            <person name="Cao P."/>
            <person name="Chapman S."/>
            <person name="Cusick C."/>
            <person name="Shea T."/>
            <person name="Young S."/>
            <person name="Neafsey D."/>
            <person name="Nusbaum C."/>
            <person name="Birren B."/>
        </authorList>
    </citation>
    <scope>NUCLEOTIDE SEQUENCE [LARGE SCALE GENOMIC DNA]</scope>
    <source>
        <strain evidence="2 3">10A9_DIV0425</strain>
    </source>
</reference>
<dbReference type="AlphaFoldDB" id="A0A242K1I9"/>